<dbReference type="PRINTS" id="PR00176">
    <property type="entry name" value="NANEUSMPORT"/>
</dbReference>
<dbReference type="SUPFAM" id="SSF161070">
    <property type="entry name" value="SNF-like"/>
    <property type="match status" value="1"/>
</dbReference>
<feature type="transmembrane region" description="Helical" evidence="7">
    <location>
        <begin position="12"/>
        <end position="31"/>
    </location>
</feature>
<gene>
    <name evidence="8" type="ORF">CLCY_19c00050</name>
</gene>
<feature type="transmembrane region" description="Helical" evidence="7">
    <location>
        <begin position="88"/>
        <end position="113"/>
    </location>
</feature>
<comment type="subcellular location">
    <subcellularLocation>
        <location evidence="1">Membrane</location>
        <topology evidence="1">Multi-pass membrane protein</topology>
    </subcellularLocation>
</comment>
<evidence type="ECO:0000256" key="2">
    <source>
        <dbReference type="ARBA" id="ARBA00022448"/>
    </source>
</evidence>
<comment type="caution">
    <text evidence="8">The sequence shown here is derived from an EMBL/GenBank/DDBJ whole genome shotgun (WGS) entry which is preliminary data.</text>
</comment>
<evidence type="ECO:0000256" key="1">
    <source>
        <dbReference type="ARBA" id="ARBA00004141"/>
    </source>
</evidence>
<protein>
    <recommendedName>
        <fullName evidence="6">Transporter</fullName>
    </recommendedName>
</protein>
<keyword evidence="2 6" id="KW-0813">Transport</keyword>
<keyword evidence="9" id="KW-1185">Reference proteome</keyword>
<dbReference type="RefSeq" id="WP_048570095.1">
    <property type="nucleotide sequence ID" value="NZ_LFVU01000013.1"/>
</dbReference>
<keyword evidence="4 7" id="KW-1133">Transmembrane helix</keyword>
<evidence type="ECO:0000256" key="3">
    <source>
        <dbReference type="ARBA" id="ARBA00022692"/>
    </source>
</evidence>
<feature type="transmembrane region" description="Helical" evidence="7">
    <location>
        <begin position="428"/>
        <end position="454"/>
    </location>
</feature>
<dbReference type="AlphaFoldDB" id="A0A0J8DDP4"/>
<feature type="transmembrane region" description="Helical" evidence="7">
    <location>
        <begin position="252"/>
        <end position="278"/>
    </location>
</feature>
<dbReference type="GO" id="GO:0015293">
    <property type="term" value="F:symporter activity"/>
    <property type="evidence" value="ECO:0007669"/>
    <property type="project" value="UniProtKB-KW"/>
</dbReference>
<dbReference type="STRING" id="1121307.CLCY_19c00050"/>
<organism evidence="8 9">
    <name type="scientific">Clostridium cylindrosporum DSM 605</name>
    <dbReference type="NCBI Taxonomy" id="1121307"/>
    <lineage>
        <taxon>Bacteria</taxon>
        <taxon>Bacillati</taxon>
        <taxon>Bacillota</taxon>
        <taxon>Clostridia</taxon>
        <taxon>Eubacteriales</taxon>
        <taxon>Clostridiaceae</taxon>
        <taxon>Clostridium</taxon>
    </lineage>
</organism>
<dbReference type="PATRIC" id="fig|1121307.3.peg.358"/>
<reference evidence="8 9" key="1">
    <citation type="submission" date="2015-06" db="EMBL/GenBank/DDBJ databases">
        <title>Draft genome sequence of the purine-degrading Clostridium cylindrosporum HC-1 (DSM 605).</title>
        <authorList>
            <person name="Poehlein A."/>
            <person name="Schiel-Bengelsdorf B."/>
            <person name="Bengelsdorf F."/>
            <person name="Daniel R."/>
            <person name="Duerre P."/>
        </authorList>
    </citation>
    <scope>NUCLEOTIDE SEQUENCE [LARGE SCALE GENOMIC DNA]</scope>
    <source>
        <strain evidence="8 9">DSM 605</strain>
    </source>
</reference>
<dbReference type="PROSITE" id="PS50267">
    <property type="entry name" value="NA_NEUROTRAN_SYMP_3"/>
    <property type="match status" value="1"/>
</dbReference>
<proteinExistence type="inferred from homology"/>
<evidence type="ECO:0000256" key="5">
    <source>
        <dbReference type="ARBA" id="ARBA00023136"/>
    </source>
</evidence>
<evidence type="ECO:0000256" key="7">
    <source>
        <dbReference type="SAM" id="Phobius"/>
    </source>
</evidence>
<keyword evidence="3 6" id="KW-0812">Transmembrane</keyword>
<feature type="transmembrane region" description="Helical" evidence="7">
    <location>
        <begin position="390"/>
        <end position="408"/>
    </location>
</feature>
<feature type="transmembrane region" description="Helical" evidence="7">
    <location>
        <begin position="146"/>
        <end position="164"/>
    </location>
</feature>
<evidence type="ECO:0000313" key="8">
    <source>
        <dbReference type="EMBL" id="KMT22354.1"/>
    </source>
</evidence>
<dbReference type="OrthoDB" id="9762833at2"/>
<feature type="transmembrane region" description="Helical" evidence="7">
    <location>
        <begin position="43"/>
        <end position="67"/>
    </location>
</feature>
<dbReference type="CDD" id="cd10336">
    <property type="entry name" value="SLC6sbd_Tyt1-Like"/>
    <property type="match status" value="1"/>
</dbReference>
<comment type="similarity">
    <text evidence="6">Belongs to the sodium:neurotransmitter symporter (SNF) (TC 2.A.22) family.</text>
</comment>
<keyword evidence="6" id="KW-0769">Symport</keyword>
<dbReference type="InterPro" id="IPR047218">
    <property type="entry name" value="YocR/YhdH-like"/>
</dbReference>
<dbReference type="NCBIfam" id="NF037979">
    <property type="entry name" value="Na_transp"/>
    <property type="match status" value="1"/>
</dbReference>
<dbReference type="GO" id="GO:0016020">
    <property type="term" value="C:membrane"/>
    <property type="evidence" value="ECO:0007669"/>
    <property type="project" value="UniProtKB-SubCell"/>
</dbReference>
<feature type="transmembrane region" description="Helical" evidence="7">
    <location>
        <begin position="298"/>
        <end position="321"/>
    </location>
</feature>
<dbReference type="InterPro" id="IPR037272">
    <property type="entry name" value="SNS_sf"/>
</dbReference>
<dbReference type="PANTHER" id="PTHR42948">
    <property type="entry name" value="TRANSPORTER"/>
    <property type="match status" value="1"/>
</dbReference>
<keyword evidence="5 7" id="KW-0472">Membrane</keyword>
<name>A0A0J8DDP4_CLOCY</name>
<sequence length="455" mass="49173">MDSNKKRETFSSPLAIFFATLGSAVGIGNVWKFPYMVGMNGGGAFLLVYVLCIALIGLPIMIAEFYVGRSTRKSPVSALVELSKKYKIVGYFYIFSTYLVLFFYSAVGGWVYLYVFKALSGQFVNLTPEKTAALFNAATVGPFTPVIWQFIVIVVVGIIISLGVKSGIEKMTKTLMPVLFVLLIIVAIRGLTLSGASEGLKFLLLPDFSKITSQGILAAMGLSFFKLSIAMGPIITYASYFTKETNMMKTAVSVAFSDTLISVLAGIAIFPVVFTFGIEPGAGPGLLFMTIPLVFSKIPFGGILLAIFFVLVAIAATGALISLVEVTVADLMERMKFSRQKSVIIASTIIFIFGIFATLSYDPKAIFGAIKEPIFGGSIFNLYDSISSNVLMPIGGLLVALIVGYRVSKDKLYNQVSNEGNLNINGTFKLFLIALKYITPILVILVLVSSLGLFK</sequence>
<dbReference type="Proteomes" id="UP000036756">
    <property type="component" value="Unassembled WGS sequence"/>
</dbReference>
<dbReference type="PANTHER" id="PTHR42948:SF1">
    <property type="entry name" value="TRANSPORTER"/>
    <property type="match status" value="1"/>
</dbReference>
<dbReference type="EMBL" id="LFVU01000013">
    <property type="protein sequence ID" value="KMT22354.1"/>
    <property type="molecule type" value="Genomic_DNA"/>
</dbReference>
<dbReference type="InterPro" id="IPR000175">
    <property type="entry name" value="Na/ntran_symport"/>
</dbReference>
<dbReference type="Pfam" id="PF00209">
    <property type="entry name" value="SNF"/>
    <property type="match status" value="2"/>
</dbReference>
<feature type="transmembrane region" description="Helical" evidence="7">
    <location>
        <begin position="176"/>
        <end position="196"/>
    </location>
</feature>
<feature type="transmembrane region" description="Helical" evidence="7">
    <location>
        <begin position="342"/>
        <end position="359"/>
    </location>
</feature>
<feature type="transmembrane region" description="Helical" evidence="7">
    <location>
        <begin position="216"/>
        <end position="240"/>
    </location>
</feature>
<evidence type="ECO:0000256" key="6">
    <source>
        <dbReference type="RuleBase" id="RU003732"/>
    </source>
</evidence>
<evidence type="ECO:0000313" key="9">
    <source>
        <dbReference type="Proteomes" id="UP000036756"/>
    </source>
</evidence>
<evidence type="ECO:0000256" key="4">
    <source>
        <dbReference type="ARBA" id="ARBA00022989"/>
    </source>
</evidence>
<accession>A0A0J8DDP4</accession>
<dbReference type="PROSITE" id="PS00610">
    <property type="entry name" value="NA_NEUROTRAN_SYMP_1"/>
    <property type="match status" value="1"/>
</dbReference>